<feature type="non-terminal residue" evidence="1">
    <location>
        <position position="115"/>
    </location>
</feature>
<reference evidence="1" key="1">
    <citation type="submission" date="2023-03" db="EMBL/GenBank/DDBJ databases">
        <title>Massive genome expansion in bonnet fungi (Mycena s.s.) driven by repeated elements and novel gene families across ecological guilds.</title>
        <authorList>
            <consortium name="Lawrence Berkeley National Laboratory"/>
            <person name="Harder C.B."/>
            <person name="Miyauchi S."/>
            <person name="Viragh M."/>
            <person name="Kuo A."/>
            <person name="Thoen E."/>
            <person name="Andreopoulos B."/>
            <person name="Lu D."/>
            <person name="Skrede I."/>
            <person name="Drula E."/>
            <person name="Henrissat B."/>
            <person name="Morin E."/>
            <person name="Kohler A."/>
            <person name="Barry K."/>
            <person name="LaButti K."/>
            <person name="Morin E."/>
            <person name="Salamov A."/>
            <person name="Lipzen A."/>
            <person name="Mereny Z."/>
            <person name="Hegedus B."/>
            <person name="Baldrian P."/>
            <person name="Stursova M."/>
            <person name="Weitz H."/>
            <person name="Taylor A."/>
            <person name="Grigoriev I.V."/>
            <person name="Nagy L.G."/>
            <person name="Martin F."/>
            <person name="Kauserud H."/>
        </authorList>
    </citation>
    <scope>NUCLEOTIDE SEQUENCE</scope>
    <source>
        <strain evidence="1">CBHHK067</strain>
    </source>
</reference>
<comment type="caution">
    <text evidence="1">The sequence shown here is derived from an EMBL/GenBank/DDBJ whole genome shotgun (WGS) entry which is preliminary data.</text>
</comment>
<protein>
    <submittedName>
        <fullName evidence="1">Uncharacterized protein</fullName>
    </submittedName>
</protein>
<dbReference type="Proteomes" id="UP001221757">
    <property type="component" value="Unassembled WGS sequence"/>
</dbReference>
<dbReference type="EMBL" id="JARKIE010000446">
    <property type="protein sequence ID" value="KAJ7638047.1"/>
    <property type="molecule type" value="Genomic_DNA"/>
</dbReference>
<accession>A0AAD7C3F8</accession>
<evidence type="ECO:0000313" key="1">
    <source>
        <dbReference type="EMBL" id="KAJ7638047.1"/>
    </source>
</evidence>
<dbReference type="AlphaFoldDB" id="A0AAD7C3F8"/>
<organism evidence="1 2">
    <name type="scientific">Mycena rosella</name>
    <name type="common">Pink bonnet</name>
    <name type="synonym">Agaricus rosellus</name>
    <dbReference type="NCBI Taxonomy" id="1033263"/>
    <lineage>
        <taxon>Eukaryota</taxon>
        <taxon>Fungi</taxon>
        <taxon>Dikarya</taxon>
        <taxon>Basidiomycota</taxon>
        <taxon>Agaricomycotina</taxon>
        <taxon>Agaricomycetes</taxon>
        <taxon>Agaricomycetidae</taxon>
        <taxon>Agaricales</taxon>
        <taxon>Marasmiineae</taxon>
        <taxon>Mycenaceae</taxon>
        <taxon>Mycena</taxon>
    </lineage>
</organism>
<keyword evidence="2" id="KW-1185">Reference proteome</keyword>
<gene>
    <name evidence="1" type="ORF">B0H17DRAFT_1106365</name>
</gene>
<sequence length="115" mass="12297">KPPACDACKARRILCHPKPNGLPCPRCVCCAPKCLPYRDYLMLVFLLVPRGWAVLPSSDPDSCNVVAIQTPDSQALTSISGTTTPAHSSFTSHIALRPGHLAGPLELPSEVLKPL</sequence>
<name>A0AAD7C3F8_MYCRO</name>
<evidence type="ECO:0000313" key="2">
    <source>
        <dbReference type="Proteomes" id="UP001221757"/>
    </source>
</evidence>
<proteinExistence type="predicted"/>